<dbReference type="RefSeq" id="WP_139162921.1">
    <property type="nucleotide sequence ID" value="NZ_FMXO01000005.1"/>
</dbReference>
<keyword evidence="4" id="KW-0863">Zinc-finger</keyword>
<dbReference type="Pfam" id="PF13542">
    <property type="entry name" value="HTH_Tnp_ISL3"/>
    <property type="match status" value="1"/>
</dbReference>
<gene>
    <name evidence="4" type="ORF">SAMN05660653_00952</name>
    <name evidence="5" type="ORF">SAMN05660653_01155</name>
</gene>
<feature type="non-terminal residue" evidence="4">
    <location>
        <position position="294"/>
    </location>
</feature>
<dbReference type="EMBL" id="FMXO01000005">
    <property type="protein sequence ID" value="SDB20149.1"/>
    <property type="molecule type" value="Genomic_DNA"/>
</dbReference>
<evidence type="ECO:0000259" key="2">
    <source>
        <dbReference type="Pfam" id="PF13542"/>
    </source>
</evidence>
<sequence length="294" mass="33362">MFAEEIFALGLGLTPPWKVMSQHLDTEDTPTKLMLEIGAERGVLYPCPKCGSACKAHDFKEYTWRHLNFFQHHCYLTARVPRIDCLEHGIRRVEVPWAREGSRFTLLFEQVVMSLVREMPVNAVARHVEVTDKRLWRIVRHYVSKAIAALDLKSLKAVGLDETASKRGHNYITVFIDLDRTEKPVIFATPGKGKEGLAKFCSFIEAHGGHPDNVIEVVCDMSPAFLSAIEKEFKAAKVTVDWFHVVQLFTKAVDDVRKLEAKQTKLPEHTRWTVLKGGEKGRTDGQKNALLELV</sequence>
<dbReference type="OrthoDB" id="46712at2"/>
<evidence type="ECO:0000313" key="5">
    <source>
        <dbReference type="EMBL" id="SDB24684.1"/>
    </source>
</evidence>
<dbReference type="Pfam" id="PF14690">
    <property type="entry name" value="Zn_ribbon_ISL3"/>
    <property type="match status" value="1"/>
</dbReference>
<dbReference type="AlphaFoldDB" id="A0A1G6BHT2"/>
<dbReference type="NCBIfam" id="NF033550">
    <property type="entry name" value="transpos_ISL3"/>
    <property type="match status" value="1"/>
</dbReference>
<dbReference type="Proteomes" id="UP000198771">
    <property type="component" value="Unassembled WGS sequence"/>
</dbReference>
<accession>A0A1G6BHT2</accession>
<evidence type="ECO:0000259" key="1">
    <source>
        <dbReference type="Pfam" id="PF01610"/>
    </source>
</evidence>
<name>A0A1G6BHT2_9BACT</name>
<evidence type="ECO:0000313" key="4">
    <source>
        <dbReference type="EMBL" id="SDB20149.1"/>
    </source>
</evidence>
<reference evidence="4 6" key="1">
    <citation type="submission" date="2016-10" db="EMBL/GenBank/DDBJ databases">
        <authorList>
            <person name="de Groot N.N."/>
        </authorList>
    </citation>
    <scope>NUCLEOTIDE SEQUENCE [LARGE SCALE GENOMIC DNA]</scope>
    <source>
        <strain evidence="4 6">ASO4-2</strain>
    </source>
</reference>
<feature type="domain" description="Transposase IS204/IS1001/IS1096/IS1165 zinc-finger" evidence="3">
    <location>
        <begin position="47"/>
        <end position="88"/>
    </location>
</feature>
<feature type="domain" description="Transposase IS204/IS1001/IS1096/IS1165 DDE" evidence="1">
    <location>
        <begin position="158"/>
        <end position="287"/>
    </location>
</feature>
<protein>
    <submittedName>
        <fullName evidence="4">Zinc-finger of transposase IS204/IS1001/IS1096/IS1165</fullName>
    </submittedName>
</protein>
<dbReference type="InterPro" id="IPR002560">
    <property type="entry name" value="Transposase_DDE"/>
</dbReference>
<dbReference type="Pfam" id="PF01610">
    <property type="entry name" value="DDE_Tnp_ISL3"/>
    <property type="match status" value="1"/>
</dbReference>
<dbReference type="InterPro" id="IPR047951">
    <property type="entry name" value="Transpos_ISL3"/>
</dbReference>
<dbReference type="PANTHER" id="PTHR33498">
    <property type="entry name" value="TRANSPOSASE FOR INSERTION SEQUENCE ELEMENT IS1557"/>
    <property type="match status" value="1"/>
</dbReference>
<evidence type="ECO:0000313" key="6">
    <source>
        <dbReference type="Proteomes" id="UP000198771"/>
    </source>
</evidence>
<organism evidence="4 6">
    <name type="scientific">Desulfonatronum thiosulfatophilum</name>
    <dbReference type="NCBI Taxonomy" id="617002"/>
    <lineage>
        <taxon>Bacteria</taxon>
        <taxon>Pseudomonadati</taxon>
        <taxon>Thermodesulfobacteriota</taxon>
        <taxon>Desulfovibrionia</taxon>
        <taxon>Desulfovibrionales</taxon>
        <taxon>Desulfonatronaceae</taxon>
        <taxon>Desulfonatronum</taxon>
    </lineage>
</organism>
<keyword evidence="6" id="KW-1185">Reference proteome</keyword>
<evidence type="ECO:0000259" key="3">
    <source>
        <dbReference type="Pfam" id="PF14690"/>
    </source>
</evidence>
<dbReference type="PANTHER" id="PTHR33498:SF1">
    <property type="entry name" value="TRANSPOSASE FOR INSERTION SEQUENCE ELEMENT IS1557"/>
    <property type="match status" value="1"/>
</dbReference>
<keyword evidence="4" id="KW-0479">Metal-binding</keyword>
<dbReference type="EMBL" id="FMXO01000006">
    <property type="protein sequence ID" value="SDB24684.1"/>
    <property type="molecule type" value="Genomic_DNA"/>
</dbReference>
<feature type="domain" description="Transposase IS204/IS1001/IS1096/IS1165 helix-turn-helix" evidence="2">
    <location>
        <begin position="93"/>
        <end position="143"/>
    </location>
</feature>
<dbReference type="InterPro" id="IPR029261">
    <property type="entry name" value="Transposase_Znf"/>
</dbReference>
<dbReference type="InterPro" id="IPR032877">
    <property type="entry name" value="Transposase_HTH"/>
</dbReference>
<proteinExistence type="predicted"/>
<dbReference type="GO" id="GO:0008270">
    <property type="term" value="F:zinc ion binding"/>
    <property type="evidence" value="ECO:0007669"/>
    <property type="project" value="UniProtKB-KW"/>
</dbReference>
<keyword evidence="4" id="KW-0862">Zinc</keyword>